<accession>A0A1I2FTD2</accession>
<keyword evidence="2" id="KW-0472">Membrane</keyword>
<dbReference type="STRING" id="1798228.SAMN05216574_108192"/>
<evidence type="ECO:0000313" key="4">
    <source>
        <dbReference type="Proteomes" id="UP000198589"/>
    </source>
</evidence>
<evidence type="ECO:0000256" key="2">
    <source>
        <dbReference type="SAM" id="Phobius"/>
    </source>
</evidence>
<feature type="compositionally biased region" description="Low complexity" evidence="1">
    <location>
        <begin position="214"/>
        <end position="227"/>
    </location>
</feature>
<dbReference type="Proteomes" id="UP000198589">
    <property type="component" value="Unassembled WGS sequence"/>
</dbReference>
<reference evidence="4" key="1">
    <citation type="submission" date="2016-10" db="EMBL/GenBank/DDBJ databases">
        <authorList>
            <person name="Varghese N."/>
            <person name="Submissions S."/>
        </authorList>
    </citation>
    <scope>NUCLEOTIDE SEQUENCE [LARGE SCALE GENOMIC DNA]</scope>
    <source>
        <strain evidence="4">DSM 46838</strain>
    </source>
</reference>
<evidence type="ECO:0000256" key="1">
    <source>
        <dbReference type="SAM" id="MobiDB-lite"/>
    </source>
</evidence>
<dbReference type="AlphaFoldDB" id="A0A1I2FTD2"/>
<gene>
    <name evidence="3" type="ORF">SAMN05216574_108192</name>
</gene>
<keyword evidence="4" id="KW-1185">Reference proteome</keyword>
<feature type="region of interest" description="Disordered" evidence="1">
    <location>
        <begin position="189"/>
        <end position="227"/>
    </location>
</feature>
<protein>
    <submittedName>
        <fullName evidence="3">Uncharacterized protein</fullName>
    </submittedName>
</protein>
<keyword evidence="2" id="KW-0812">Transmembrane</keyword>
<keyword evidence="2" id="KW-1133">Transmembrane helix</keyword>
<evidence type="ECO:0000313" key="3">
    <source>
        <dbReference type="EMBL" id="SFF07766.1"/>
    </source>
</evidence>
<name>A0A1I2FTD2_9ACTN</name>
<dbReference type="EMBL" id="FOND01000008">
    <property type="protein sequence ID" value="SFF07766.1"/>
    <property type="molecule type" value="Genomic_DNA"/>
</dbReference>
<proteinExistence type="predicted"/>
<sequence length="346" mass="34240">MATGRIRRTATRGVAVAVLGWLGVAALSVLLAPGAAAAPSATIEIRNLTPPVASVDPGGTVTFVNKIPAQNKTGISLPLVGGVSATVYTDVAVTFFGQERKLAPDQSASWTFSAPATTGTITYTYRIVPQSGLAVNLVNQVINTVAAGLPALPAPTPYVVQTVLPAVPNLPSVGVPALPQVTVQLPPIQAPTVPTPGTDSPAPVPAPGGGTGAPQGQALPPTPGDAYAYDTGAAAPRMAPSDIVAAAAFDPARYFIPGESLGRPDGTSGRGSGGVAGSYDGASVPVFGQLAGLDGTTFEDGDPVVEASSGRAAAQTLPAAALAAVVALAAVTAALVRTHQAARATR</sequence>
<organism evidence="3 4">
    <name type="scientific">Blastococcus tunisiensis</name>
    <dbReference type="NCBI Taxonomy" id="1798228"/>
    <lineage>
        <taxon>Bacteria</taxon>
        <taxon>Bacillati</taxon>
        <taxon>Actinomycetota</taxon>
        <taxon>Actinomycetes</taxon>
        <taxon>Geodermatophilales</taxon>
        <taxon>Geodermatophilaceae</taxon>
        <taxon>Blastococcus</taxon>
    </lineage>
</organism>
<feature type="transmembrane region" description="Helical" evidence="2">
    <location>
        <begin position="317"/>
        <end position="336"/>
    </location>
</feature>